<feature type="region of interest" description="Disordered" evidence="1">
    <location>
        <begin position="308"/>
        <end position="336"/>
    </location>
</feature>
<dbReference type="OrthoDB" id="3945378at2759"/>
<dbReference type="GeneID" id="54547191"/>
<dbReference type="RefSeq" id="XP_033649574.1">
    <property type="nucleotide sequence ID" value="XM_033794016.1"/>
</dbReference>
<evidence type="ECO:0000256" key="2">
    <source>
        <dbReference type="SAM" id="Phobius"/>
    </source>
</evidence>
<name>A0A6A6J6H8_WESOR</name>
<gene>
    <name evidence="3" type="ORF">EI97DRAFT_237369</name>
</gene>
<evidence type="ECO:0000256" key="1">
    <source>
        <dbReference type="SAM" id="MobiDB-lite"/>
    </source>
</evidence>
<organism evidence="3 4">
    <name type="scientific">Westerdykella ornata</name>
    <dbReference type="NCBI Taxonomy" id="318751"/>
    <lineage>
        <taxon>Eukaryota</taxon>
        <taxon>Fungi</taxon>
        <taxon>Dikarya</taxon>
        <taxon>Ascomycota</taxon>
        <taxon>Pezizomycotina</taxon>
        <taxon>Dothideomycetes</taxon>
        <taxon>Pleosporomycetidae</taxon>
        <taxon>Pleosporales</taxon>
        <taxon>Sporormiaceae</taxon>
        <taxon>Westerdykella</taxon>
    </lineage>
</organism>
<feature type="compositionally biased region" description="Basic and acidic residues" evidence="1">
    <location>
        <begin position="317"/>
        <end position="336"/>
    </location>
</feature>
<evidence type="ECO:0000313" key="4">
    <source>
        <dbReference type="Proteomes" id="UP000800097"/>
    </source>
</evidence>
<keyword evidence="2" id="KW-0472">Membrane</keyword>
<feature type="transmembrane region" description="Helical" evidence="2">
    <location>
        <begin position="223"/>
        <end position="242"/>
    </location>
</feature>
<feature type="transmembrane region" description="Helical" evidence="2">
    <location>
        <begin position="254"/>
        <end position="275"/>
    </location>
</feature>
<keyword evidence="4" id="KW-1185">Reference proteome</keyword>
<feature type="transmembrane region" description="Helical" evidence="2">
    <location>
        <begin position="12"/>
        <end position="32"/>
    </location>
</feature>
<feature type="transmembrane region" description="Helical" evidence="2">
    <location>
        <begin position="114"/>
        <end position="134"/>
    </location>
</feature>
<feature type="transmembrane region" description="Helical" evidence="2">
    <location>
        <begin position="74"/>
        <end position="93"/>
    </location>
</feature>
<evidence type="ECO:0000313" key="3">
    <source>
        <dbReference type="EMBL" id="KAF2272035.1"/>
    </source>
</evidence>
<sequence length="336" mass="37979">MAVCNFTGNGDMYGLGIRLGYYLQWFSAIFAAWMARSEVKGLRFSIDVFVAASFLALIILTVRDVNSLEPVEVYIVLLLMFGAYLALVPIYIWRMCTGCDPFWDPTRYPIVNPGALAANLSFILLIGVLVYQYWFWFARVPSLDKRNCQEYGFLFGQVRLNSKASVVVNALLYAFLGLICLYLLALKVQYMLGVDPDDGRRRRSISRRDKDAHINLLRNMEGWGKLLVAVIIMLATELTVQWNEIQGVNTLAGVGQTIPFVIGLMSAVRILYVYFYKQNADGGDFYSGADSGQLSKRQLPYVRTPIRHQRVHPARSHHSDPEAPPPVHERAHARDG</sequence>
<dbReference type="AlphaFoldDB" id="A0A6A6J6H8"/>
<accession>A0A6A6J6H8</accession>
<keyword evidence="2" id="KW-0812">Transmembrane</keyword>
<reference evidence="3" key="1">
    <citation type="journal article" date="2020" name="Stud. Mycol.">
        <title>101 Dothideomycetes genomes: a test case for predicting lifestyles and emergence of pathogens.</title>
        <authorList>
            <person name="Haridas S."/>
            <person name="Albert R."/>
            <person name="Binder M."/>
            <person name="Bloem J."/>
            <person name="Labutti K."/>
            <person name="Salamov A."/>
            <person name="Andreopoulos B."/>
            <person name="Baker S."/>
            <person name="Barry K."/>
            <person name="Bills G."/>
            <person name="Bluhm B."/>
            <person name="Cannon C."/>
            <person name="Castanera R."/>
            <person name="Culley D."/>
            <person name="Daum C."/>
            <person name="Ezra D."/>
            <person name="Gonzalez J."/>
            <person name="Henrissat B."/>
            <person name="Kuo A."/>
            <person name="Liang C."/>
            <person name="Lipzen A."/>
            <person name="Lutzoni F."/>
            <person name="Magnuson J."/>
            <person name="Mondo S."/>
            <person name="Nolan M."/>
            <person name="Ohm R."/>
            <person name="Pangilinan J."/>
            <person name="Park H.-J."/>
            <person name="Ramirez L."/>
            <person name="Alfaro M."/>
            <person name="Sun H."/>
            <person name="Tritt A."/>
            <person name="Yoshinaga Y."/>
            <person name="Zwiers L.-H."/>
            <person name="Turgeon B."/>
            <person name="Goodwin S."/>
            <person name="Spatafora J."/>
            <person name="Crous P."/>
            <person name="Grigoriev I."/>
        </authorList>
    </citation>
    <scope>NUCLEOTIDE SEQUENCE</scope>
    <source>
        <strain evidence="3">CBS 379.55</strain>
    </source>
</reference>
<feature type="transmembrane region" description="Helical" evidence="2">
    <location>
        <begin position="44"/>
        <end position="62"/>
    </location>
</feature>
<proteinExistence type="predicted"/>
<protein>
    <submittedName>
        <fullName evidence="3">Uncharacterized protein</fullName>
    </submittedName>
</protein>
<dbReference type="EMBL" id="ML986528">
    <property type="protein sequence ID" value="KAF2272035.1"/>
    <property type="molecule type" value="Genomic_DNA"/>
</dbReference>
<dbReference type="Proteomes" id="UP000800097">
    <property type="component" value="Unassembled WGS sequence"/>
</dbReference>
<keyword evidence="2" id="KW-1133">Transmembrane helix</keyword>
<feature type="transmembrane region" description="Helical" evidence="2">
    <location>
        <begin position="170"/>
        <end position="193"/>
    </location>
</feature>